<gene>
    <name evidence="6" type="ORF">IAA04_03590</name>
</gene>
<reference evidence="6" key="1">
    <citation type="journal article" date="2021" name="PeerJ">
        <title>Extensive microbial diversity within the chicken gut microbiome revealed by metagenomics and culture.</title>
        <authorList>
            <person name="Gilroy R."/>
            <person name="Ravi A."/>
            <person name="Getino M."/>
            <person name="Pursley I."/>
            <person name="Horton D.L."/>
            <person name="Alikhan N.F."/>
            <person name="Baker D."/>
            <person name="Gharbi K."/>
            <person name="Hall N."/>
            <person name="Watson M."/>
            <person name="Adriaenssens E.M."/>
            <person name="Foster-Nyarko E."/>
            <person name="Jarju S."/>
            <person name="Secka A."/>
            <person name="Antonio M."/>
            <person name="Oren A."/>
            <person name="Chaudhuri R.R."/>
            <person name="La Ragione R."/>
            <person name="Hildebrand F."/>
            <person name="Pallen M.J."/>
        </authorList>
    </citation>
    <scope>NUCLEOTIDE SEQUENCE</scope>
    <source>
        <strain evidence="6">CHK183-5548</strain>
    </source>
</reference>
<comment type="subcellular location">
    <subcellularLocation>
        <location evidence="1">Membrane</location>
        <topology evidence="1">Multi-pass membrane protein</topology>
    </subcellularLocation>
</comment>
<evidence type="ECO:0000313" key="7">
    <source>
        <dbReference type="Proteomes" id="UP000823883"/>
    </source>
</evidence>
<reference evidence="6" key="2">
    <citation type="submission" date="2021-04" db="EMBL/GenBank/DDBJ databases">
        <authorList>
            <person name="Gilroy R."/>
        </authorList>
    </citation>
    <scope>NUCLEOTIDE SEQUENCE</scope>
    <source>
        <strain evidence="6">CHK183-5548</strain>
    </source>
</reference>
<evidence type="ECO:0000256" key="1">
    <source>
        <dbReference type="ARBA" id="ARBA00004141"/>
    </source>
</evidence>
<feature type="transmembrane region" description="Helical" evidence="5">
    <location>
        <begin position="24"/>
        <end position="45"/>
    </location>
</feature>
<dbReference type="AlphaFoldDB" id="A0A9D2PBF2"/>
<protein>
    <submittedName>
        <fullName evidence="6">Phage holin family protein</fullName>
    </submittedName>
</protein>
<dbReference type="EMBL" id="DWWL01000023">
    <property type="protein sequence ID" value="HJC47119.1"/>
    <property type="molecule type" value="Genomic_DNA"/>
</dbReference>
<feature type="transmembrane region" description="Helical" evidence="5">
    <location>
        <begin position="92"/>
        <end position="110"/>
    </location>
</feature>
<dbReference type="NCBIfam" id="TIGR01593">
    <property type="entry name" value="holin_tox_secr"/>
    <property type="match status" value="1"/>
</dbReference>
<keyword evidence="2 5" id="KW-0812">Transmembrane</keyword>
<evidence type="ECO:0000256" key="5">
    <source>
        <dbReference type="SAM" id="Phobius"/>
    </source>
</evidence>
<sequence>MNFVDRYNAAVGAAVAVLTALFGVYWYLFAGYLILNVLDWLTGWYKSRKLGKESSAVGWRGAAKKVGYWVIILVAFLMPTLFIHLGQDMLRINLDFLMLFGWFTLASLLVNEIRSILENLVECGYNVPDFLIRGLDVTEKLIQAGVDVGDKEDK</sequence>
<comment type="caution">
    <text evidence="6">The sequence shown here is derived from an EMBL/GenBank/DDBJ whole genome shotgun (WGS) entry which is preliminary data.</text>
</comment>
<evidence type="ECO:0000256" key="4">
    <source>
        <dbReference type="ARBA" id="ARBA00023136"/>
    </source>
</evidence>
<dbReference type="Pfam" id="PF05105">
    <property type="entry name" value="Phage_holin_4_1"/>
    <property type="match status" value="1"/>
</dbReference>
<evidence type="ECO:0000256" key="3">
    <source>
        <dbReference type="ARBA" id="ARBA00022989"/>
    </source>
</evidence>
<keyword evidence="3 5" id="KW-1133">Transmembrane helix</keyword>
<name>A0A9D2PBF2_9FIRM</name>
<dbReference type="InterPro" id="IPR006480">
    <property type="entry name" value="Phage_holin_4_1"/>
</dbReference>
<proteinExistence type="predicted"/>
<dbReference type="Proteomes" id="UP000823883">
    <property type="component" value="Unassembled WGS sequence"/>
</dbReference>
<dbReference type="GO" id="GO:0016020">
    <property type="term" value="C:membrane"/>
    <property type="evidence" value="ECO:0007669"/>
    <property type="project" value="UniProtKB-SubCell"/>
</dbReference>
<accession>A0A9D2PBF2</accession>
<evidence type="ECO:0000256" key="2">
    <source>
        <dbReference type="ARBA" id="ARBA00022692"/>
    </source>
</evidence>
<feature type="transmembrane region" description="Helical" evidence="5">
    <location>
        <begin position="66"/>
        <end position="86"/>
    </location>
</feature>
<evidence type="ECO:0000313" key="6">
    <source>
        <dbReference type="EMBL" id="HJC47119.1"/>
    </source>
</evidence>
<organism evidence="6 7">
    <name type="scientific">Candidatus Lachnoclostridium pullistercoris</name>
    <dbReference type="NCBI Taxonomy" id="2838632"/>
    <lineage>
        <taxon>Bacteria</taxon>
        <taxon>Bacillati</taxon>
        <taxon>Bacillota</taxon>
        <taxon>Clostridia</taxon>
        <taxon>Lachnospirales</taxon>
        <taxon>Lachnospiraceae</taxon>
    </lineage>
</organism>
<keyword evidence="4 5" id="KW-0472">Membrane</keyword>